<dbReference type="Ensembl" id="ENSMPUT00000001284.1">
    <property type="protein sequence ID" value="ENSMPUP00000001257.1"/>
    <property type="gene ID" value="ENSMPUG00000001268.1"/>
</dbReference>
<feature type="region of interest" description="Disordered" evidence="1">
    <location>
        <begin position="95"/>
        <end position="115"/>
    </location>
</feature>
<dbReference type="AlphaFoldDB" id="M3XQA7"/>
<sequence length="115" mass="12561">MGVGQQQLGQRGGQTQSARHGGGAAAVRRAWWRDHPAHQGCGELMLGRDWGHRAATEPWQLRVSDHLLPGQQQHQHFHHSGDGCHVEAIHSHLAGPRVSLHLQTDDQDEAGLGNS</sequence>
<evidence type="ECO:0000256" key="1">
    <source>
        <dbReference type="SAM" id="MobiDB-lite"/>
    </source>
</evidence>
<dbReference type="HOGENOM" id="CLU_2108230_0_0_1"/>
<feature type="region of interest" description="Disordered" evidence="1">
    <location>
        <begin position="1"/>
        <end position="26"/>
    </location>
</feature>
<protein>
    <submittedName>
        <fullName evidence="2">Uncharacterized protein</fullName>
    </submittedName>
</protein>
<organism evidence="2">
    <name type="scientific">Mustela putorius furo</name>
    <name type="common">European domestic ferret</name>
    <name type="synonym">Mustela furo</name>
    <dbReference type="NCBI Taxonomy" id="9669"/>
    <lineage>
        <taxon>Eukaryota</taxon>
        <taxon>Metazoa</taxon>
        <taxon>Chordata</taxon>
        <taxon>Craniata</taxon>
        <taxon>Vertebrata</taxon>
        <taxon>Euteleostomi</taxon>
        <taxon>Mammalia</taxon>
        <taxon>Eutheria</taxon>
        <taxon>Laurasiatheria</taxon>
        <taxon>Carnivora</taxon>
        <taxon>Caniformia</taxon>
        <taxon>Musteloidea</taxon>
        <taxon>Mustelidae</taxon>
        <taxon>Mustelinae</taxon>
        <taxon>Mustela</taxon>
    </lineage>
</organism>
<proteinExistence type="predicted"/>
<evidence type="ECO:0000313" key="2">
    <source>
        <dbReference type="Ensembl" id="ENSMPUP00000001257.1"/>
    </source>
</evidence>
<reference evidence="2" key="1">
    <citation type="submission" date="2024-06" db="UniProtKB">
        <authorList>
            <consortium name="Ensembl"/>
        </authorList>
    </citation>
    <scope>IDENTIFICATION</scope>
</reference>
<accession>M3XQA7</accession>
<name>M3XQA7_MUSPF</name>
<dbReference type="EMBL" id="AEYP01100260">
    <property type="status" value="NOT_ANNOTATED_CDS"/>
    <property type="molecule type" value="Genomic_DNA"/>
</dbReference>
<dbReference type="InParanoid" id="M3XQA7"/>